<dbReference type="PANTHER" id="PTHR38471">
    <property type="entry name" value="FOUR HELIX BUNDLE PROTEIN"/>
    <property type="match status" value="1"/>
</dbReference>
<comment type="caution">
    <text evidence="1">The sequence shown here is derived from an EMBL/GenBank/DDBJ whole genome shotgun (WGS) entry which is preliminary data.</text>
</comment>
<sequence length="123" mass="14479">MEDYIFPFEKLEVWNLSVDFADYVLKVLESFPDNKYFRLIGQMEAAVASVAQNIAEGKGRQYNKEFVQYLYIAEGSLFEVLTLSELFRRRNLFKENEAAKIREMAILIDRKIRGLIKSLKKRT</sequence>
<dbReference type="PANTHER" id="PTHR38471:SF2">
    <property type="entry name" value="FOUR HELIX BUNDLE PROTEIN"/>
    <property type="match status" value="1"/>
</dbReference>
<dbReference type="Gene3D" id="1.20.1440.60">
    <property type="entry name" value="23S rRNA-intervening sequence"/>
    <property type="match status" value="1"/>
</dbReference>
<gene>
    <name evidence="1" type="ORF">H8D96_17935</name>
</gene>
<accession>A0A8J6P134</accession>
<protein>
    <submittedName>
        <fullName evidence="1">Four helix bundle protein</fullName>
    </submittedName>
</protein>
<name>A0A8J6P134_9BACT</name>
<proteinExistence type="predicted"/>
<dbReference type="InterPro" id="IPR036583">
    <property type="entry name" value="23S_rRNA_IVS_sf"/>
</dbReference>
<dbReference type="SUPFAM" id="SSF158446">
    <property type="entry name" value="IVS-encoded protein-like"/>
    <property type="match status" value="1"/>
</dbReference>
<evidence type="ECO:0000313" key="2">
    <source>
        <dbReference type="Proteomes" id="UP000605201"/>
    </source>
</evidence>
<dbReference type="InterPro" id="IPR012657">
    <property type="entry name" value="23S_rRNA-intervening_sequence"/>
</dbReference>
<dbReference type="AlphaFoldDB" id="A0A8J6P134"/>
<dbReference type="NCBIfam" id="TIGR02436">
    <property type="entry name" value="four helix bundle protein"/>
    <property type="match status" value="1"/>
</dbReference>
<reference evidence="1 2" key="1">
    <citation type="submission" date="2020-08" db="EMBL/GenBank/DDBJ databases">
        <title>Bridging the membrane lipid divide: bacteria of the FCB group superphylum have the potential to synthesize archaeal ether lipids.</title>
        <authorList>
            <person name="Villanueva L."/>
            <person name="Von Meijenfeldt F.A.B."/>
            <person name="Westbye A.B."/>
            <person name="Yadav S."/>
            <person name="Hopmans E.C."/>
            <person name="Dutilh B.E."/>
            <person name="Sinninghe Damste J.S."/>
        </authorList>
    </citation>
    <scope>NUCLEOTIDE SEQUENCE [LARGE SCALE GENOMIC DNA]</scope>
    <source>
        <strain evidence="1">NIOZ-UU17</strain>
    </source>
</reference>
<evidence type="ECO:0000313" key="1">
    <source>
        <dbReference type="EMBL" id="MBC8433794.1"/>
    </source>
</evidence>
<dbReference type="Pfam" id="PF05635">
    <property type="entry name" value="23S_rRNA_IVP"/>
    <property type="match status" value="1"/>
</dbReference>
<dbReference type="Proteomes" id="UP000605201">
    <property type="component" value="Unassembled WGS sequence"/>
</dbReference>
<organism evidence="1 2">
    <name type="scientific">Candidatus Desulfatibia vada</name>
    <dbReference type="NCBI Taxonomy" id="2841696"/>
    <lineage>
        <taxon>Bacteria</taxon>
        <taxon>Pseudomonadati</taxon>
        <taxon>Thermodesulfobacteriota</taxon>
        <taxon>Desulfobacteria</taxon>
        <taxon>Desulfobacterales</taxon>
        <taxon>Desulfobacterales incertae sedis</taxon>
        <taxon>Candidatus Desulfatibia</taxon>
    </lineage>
</organism>
<dbReference type="EMBL" id="JACNIG010000336">
    <property type="protein sequence ID" value="MBC8433794.1"/>
    <property type="molecule type" value="Genomic_DNA"/>
</dbReference>
<dbReference type="CDD" id="cd16377">
    <property type="entry name" value="23S_rRNA_IVP_like"/>
    <property type="match status" value="1"/>
</dbReference>